<dbReference type="PATRIC" id="fig|292.27.peg.2334"/>
<proteinExistence type="predicted"/>
<dbReference type="EMBL" id="LDWR01000021">
    <property type="protein sequence ID" value="KML58320.1"/>
    <property type="molecule type" value="Genomic_DNA"/>
</dbReference>
<accession>A0A0J5ZY60</accession>
<organism evidence="1 2">
    <name type="scientific">Burkholderia cepacia</name>
    <name type="common">Pseudomonas cepacia</name>
    <dbReference type="NCBI Taxonomy" id="292"/>
    <lineage>
        <taxon>Bacteria</taxon>
        <taxon>Pseudomonadati</taxon>
        <taxon>Pseudomonadota</taxon>
        <taxon>Betaproteobacteria</taxon>
        <taxon>Burkholderiales</taxon>
        <taxon>Burkholderiaceae</taxon>
        <taxon>Burkholderia</taxon>
        <taxon>Burkholderia cepacia complex</taxon>
    </lineage>
</organism>
<evidence type="ECO:0000313" key="2">
    <source>
        <dbReference type="Proteomes" id="UP000036338"/>
    </source>
</evidence>
<evidence type="ECO:0000313" key="1">
    <source>
        <dbReference type="EMBL" id="KML58320.1"/>
    </source>
</evidence>
<protein>
    <submittedName>
        <fullName evidence="1">Uncharacterized protein</fullName>
    </submittedName>
</protein>
<comment type="caution">
    <text evidence="1">The sequence shown here is derived from an EMBL/GenBank/DDBJ whole genome shotgun (WGS) entry which is preliminary data.</text>
</comment>
<sequence>MCATTSMRVRGRHRFRFRRCRRTAPTRRQRAPESVILKMPTYRVLARLRIRRDDFGIYQGYRRYADIVAGRAPNAQDARIFAI</sequence>
<dbReference type="AlphaFoldDB" id="A0A0J5ZY60"/>
<name>A0A0J5ZY60_BURCE</name>
<dbReference type="Proteomes" id="UP000036338">
    <property type="component" value="Unassembled WGS sequence"/>
</dbReference>
<reference evidence="1 2" key="1">
    <citation type="submission" date="2015-05" db="EMBL/GenBank/DDBJ databases">
        <title>Draft genome of Burkholderia cepacia LK29.</title>
        <authorList>
            <person name="Chan X.Y."/>
        </authorList>
    </citation>
    <scope>NUCLEOTIDE SEQUENCE [LARGE SCALE GENOMIC DNA]</scope>
    <source>
        <strain evidence="1 2">LK29</strain>
    </source>
</reference>
<gene>
    <name evidence="1" type="ORF">VL15_12430</name>
</gene>